<evidence type="ECO:0000313" key="1">
    <source>
        <dbReference type="EnsemblMetazoa" id="OVOC4894.1"/>
    </source>
</evidence>
<sequence length="98" mass="11295">MVNRSIYEDIDRCDELDALSHLHMPIFELHLSCIELYKIPRFDFVITAVRIITVASCLVLKISIPLRTRNLEYLSSVNLPDPSTPWALSVQNVKLQNK</sequence>
<organism evidence="1 2">
    <name type="scientific">Onchocerca volvulus</name>
    <dbReference type="NCBI Taxonomy" id="6282"/>
    <lineage>
        <taxon>Eukaryota</taxon>
        <taxon>Metazoa</taxon>
        <taxon>Ecdysozoa</taxon>
        <taxon>Nematoda</taxon>
        <taxon>Chromadorea</taxon>
        <taxon>Rhabditida</taxon>
        <taxon>Spirurina</taxon>
        <taxon>Spiruromorpha</taxon>
        <taxon>Filarioidea</taxon>
        <taxon>Onchocercidae</taxon>
        <taxon>Onchocerca</taxon>
    </lineage>
</organism>
<reference evidence="1" key="2">
    <citation type="submission" date="2022-06" db="UniProtKB">
        <authorList>
            <consortium name="EnsemblMetazoa"/>
        </authorList>
    </citation>
    <scope>IDENTIFICATION</scope>
</reference>
<accession>A0A8R1TVE9</accession>
<evidence type="ECO:0000313" key="2">
    <source>
        <dbReference type="Proteomes" id="UP000024404"/>
    </source>
</evidence>
<proteinExistence type="predicted"/>
<reference evidence="2" key="1">
    <citation type="submission" date="2013-10" db="EMBL/GenBank/DDBJ databases">
        <title>Genome sequencing of Onchocerca volvulus.</title>
        <authorList>
            <person name="Cotton J."/>
            <person name="Tsai J."/>
            <person name="Stanley E."/>
            <person name="Tracey A."/>
            <person name="Holroyd N."/>
            <person name="Lustigman S."/>
            <person name="Berriman M."/>
        </authorList>
    </citation>
    <scope>NUCLEOTIDE SEQUENCE</scope>
</reference>
<dbReference type="EnsemblMetazoa" id="OVOC4894.1">
    <property type="protein sequence ID" value="OVOC4894.1"/>
    <property type="gene ID" value="WBGene00241703"/>
</dbReference>
<keyword evidence="2" id="KW-1185">Reference proteome</keyword>
<dbReference type="Proteomes" id="UP000024404">
    <property type="component" value="Unassembled WGS sequence"/>
</dbReference>
<dbReference type="EMBL" id="CMVM020000146">
    <property type="status" value="NOT_ANNOTATED_CDS"/>
    <property type="molecule type" value="Genomic_DNA"/>
</dbReference>
<protein>
    <submittedName>
        <fullName evidence="1">Uncharacterized protein</fullName>
    </submittedName>
</protein>
<dbReference type="AlphaFoldDB" id="A0A8R1TVE9"/>
<name>A0A8R1TVE9_ONCVO</name>